<reference evidence="3" key="1">
    <citation type="submission" date="2016-11" db="UniProtKB">
        <authorList>
            <consortium name="WormBaseParasite"/>
        </authorList>
    </citation>
    <scope>IDENTIFICATION</scope>
</reference>
<dbReference type="WBParaSite" id="L893_g13573.t1">
    <property type="protein sequence ID" value="L893_g13573.t1"/>
    <property type="gene ID" value="L893_g13573"/>
</dbReference>
<evidence type="ECO:0000256" key="1">
    <source>
        <dbReference type="SAM" id="MobiDB-lite"/>
    </source>
</evidence>
<protein>
    <submittedName>
        <fullName evidence="3">Uncharacterized protein</fullName>
    </submittedName>
</protein>
<dbReference type="Proteomes" id="UP000095287">
    <property type="component" value="Unplaced"/>
</dbReference>
<evidence type="ECO:0000313" key="2">
    <source>
        <dbReference type="Proteomes" id="UP000095287"/>
    </source>
</evidence>
<accession>A0A1I7Y7M8</accession>
<sequence>MNESLNPSMSSFFPRVHRRSHGLGLARRHPIPTPGPAWNSPVPGEPVRGRTRLATTSSAVEIRHSASNLSRDISLGKHEAPRASSTNSATPFGLSARLNLLPALRRPASLPCETRLLPKGVFESCSVSAENKTPPVARSFITLSLAPPLVSVAIHLFQFRRRLPVPLVSPRKGLPVPERGPFEVFMRFIRNSLFSFFSCPEKEKQ</sequence>
<dbReference type="AlphaFoldDB" id="A0A1I7Y7M8"/>
<feature type="compositionally biased region" description="Basic residues" evidence="1">
    <location>
        <begin position="21"/>
        <end position="30"/>
    </location>
</feature>
<feature type="region of interest" description="Disordered" evidence="1">
    <location>
        <begin position="21"/>
        <end position="49"/>
    </location>
</feature>
<organism evidence="2 3">
    <name type="scientific">Steinernema glaseri</name>
    <dbReference type="NCBI Taxonomy" id="37863"/>
    <lineage>
        <taxon>Eukaryota</taxon>
        <taxon>Metazoa</taxon>
        <taxon>Ecdysozoa</taxon>
        <taxon>Nematoda</taxon>
        <taxon>Chromadorea</taxon>
        <taxon>Rhabditida</taxon>
        <taxon>Tylenchina</taxon>
        <taxon>Panagrolaimomorpha</taxon>
        <taxon>Strongyloidoidea</taxon>
        <taxon>Steinernematidae</taxon>
        <taxon>Steinernema</taxon>
    </lineage>
</organism>
<proteinExistence type="predicted"/>
<name>A0A1I7Y7M8_9BILA</name>
<keyword evidence="2" id="KW-1185">Reference proteome</keyword>
<evidence type="ECO:0000313" key="3">
    <source>
        <dbReference type="WBParaSite" id="L893_g13573.t1"/>
    </source>
</evidence>